<keyword evidence="3" id="KW-0804">Transcription</keyword>
<comment type="caution">
    <text evidence="6">The sequence shown here is derived from an EMBL/GenBank/DDBJ whole genome shotgun (WGS) entry which is preliminary data.</text>
</comment>
<evidence type="ECO:0000256" key="1">
    <source>
        <dbReference type="ARBA" id="ARBA00023015"/>
    </source>
</evidence>
<keyword evidence="2" id="KW-0238">DNA-binding</keyword>
<evidence type="ECO:0000313" key="7">
    <source>
        <dbReference type="Proteomes" id="UP001428817"/>
    </source>
</evidence>
<dbReference type="Gene3D" id="3.30.450.40">
    <property type="match status" value="1"/>
</dbReference>
<accession>A0ABP9R022</accession>
<dbReference type="SMART" id="SM00862">
    <property type="entry name" value="Trans_reg_C"/>
    <property type="match status" value="1"/>
</dbReference>
<dbReference type="EMBL" id="BAABJP010000043">
    <property type="protein sequence ID" value="GAA5170056.1"/>
    <property type="molecule type" value="Genomic_DNA"/>
</dbReference>
<evidence type="ECO:0000256" key="4">
    <source>
        <dbReference type="SAM" id="MobiDB-lite"/>
    </source>
</evidence>
<name>A0ABP9R022_9PSEU</name>
<dbReference type="InterPro" id="IPR001867">
    <property type="entry name" value="OmpR/PhoB-type_DNA-bd"/>
</dbReference>
<protein>
    <submittedName>
        <fullName evidence="6">GAF domain-containing protein</fullName>
    </submittedName>
</protein>
<organism evidence="6 7">
    <name type="scientific">Pseudonocardia eucalypti</name>
    <dbReference type="NCBI Taxonomy" id="648755"/>
    <lineage>
        <taxon>Bacteria</taxon>
        <taxon>Bacillati</taxon>
        <taxon>Actinomycetota</taxon>
        <taxon>Actinomycetes</taxon>
        <taxon>Pseudonocardiales</taxon>
        <taxon>Pseudonocardiaceae</taxon>
        <taxon>Pseudonocardia</taxon>
    </lineage>
</organism>
<feature type="region of interest" description="Disordered" evidence="4">
    <location>
        <begin position="237"/>
        <end position="259"/>
    </location>
</feature>
<dbReference type="Gene3D" id="1.10.10.10">
    <property type="entry name" value="Winged helix-like DNA-binding domain superfamily/Winged helix DNA-binding domain"/>
    <property type="match status" value="1"/>
</dbReference>
<sequence length="507" mass="54570">MLTGSPAPALARPVVSESWRRSLAARVDPELAGPPTVFERPELTEFRSAHPLAQALPVLRETLVSVADEANHMMIITDARGHILWREGQHGVLHRAEKIGLVEGTRWSEDVIGTNAMGTALAEGVAVAIHSAEHLVRTYHAWTCAASPVHDPDTGRIIGVVDVTGPMRGFHPSTMALVNAAAKLAEGQLRERMRIGDERLRERWLPRLAGPTPAALITPTGRVLATNPPGWLPRPISRLSPPHVADPPGAGAQRSPGDEVRIALPDGRDAILEPLPGAYLLRIPTQSKAAALHFSTQSKGVAAVRRPQVLELRFLGAQRPVAVLNGRDLALTRRHADMLTLLALRPSGVTAETLATEVYGERGNPVTARAEVHRLRARLGADVLRSNPYRLHAELDADFLRVREELRGGRPRAAAAAYPGPLRPDSEAPAVREERELLAATLRRAVLDADDPEAMWLLAQPGTGGAGGDGDATGDDAELIGRLAELLARTDPRHAPVAARAARLRRP</sequence>
<gene>
    <name evidence="6" type="ORF">GCM10023321_66560</name>
</gene>
<dbReference type="InterPro" id="IPR036388">
    <property type="entry name" value="WH-like_DNA-bd_sf"/>
</dbReference>
<keyword evidence="7" id="KW-1185">Reference proteome</keyword>
<reference evidence="7" key="1">
    <citation type="journal article" date="2019" name="Int. J. Syst. Evol. Microbiol.">
        <title>The Global Catalogue of Microorganisms (GCM) 10K type strain sequencing project: providing services to taxonomists for standard genome sequencing and annotation.</title>
        <authorList>
            <consortium name="The Broad Institute Genomics Platform"/>
            <consortium name="The Broad Institute Genome Sequencing Center for Infectious Disease"/>
            <person name="Wu L."/>
            <person name="Ma J."/>
        </authorList>
    </citation>
    <scope>NUCLEOTIDE SEQUENCE [LARGE SCALE GENOMIC DNA]</scope>
    <source>
        <strain evidence="7">JCM 18303</strain>
    </source>
</reference>
<dbReference type="Proteomes" id="UP001428817">
    <property type="component" value="Unassembled WGS sequence"/>
</dbReference>
<evidence type="ECO:0000259" key="5">
    <source>
        <dbReference type="SMART" id="SM00862"/>
    </source>
</evidence>
<evidence type="ECO:0000313" key="6">
    <source>
        <dbReference type="EMBL" id="GAA5170056.1"/>
    </source>
</evidence>
<keyword evidence="1" id="KW-0805">Transcription regulation</keyword>
<dbReference type="InterPro" id="IPR003018">
    <property type="entry name" value="GAF"/>
</dbReference>
<evidence type="ECO:0000256" key="2">
    <source>
        <dbReference type="ARBA" id="ARBA00023125"/>
    </source>
</evidence>
<feature type="domain" description="OmpR/PhoB-type" evidence="5">
    <location>
        <begin position="326"/>
        <end position="391"/>
    </location>
</feature>
<evidence type="ECO:0000256" key="3">
    <source>
        <dbReference type="ARBA" id="ARBA00023163"/>
    </source>
</evidence>
<dbReference type="Pfam" id="PF01590">
    <property type="entry name" value="GAF"/>
    <property type="match status" value="1"/>
</dbReference>
<proteinExistence type="predicted"/>
<dbReference type="InterPro" id="IPR029016">
    <property type="entry name" value="GAF-like_dom_sf"/>
</dbReference>